<comment type="catalytic activity">
    <reaction evidence="6">
        <text>a 2'-deoxyadenosine in DNA + S-adenosyl-L-methionine = an N(6)-methyl-2'-deoxyadenosine in DNA + S-adenosyl-L-homocysteine + H(+)</text>
        <dbReference type="Rhea" id="RHEA:15197"/>
        <dbReference type="Rhea" id="RHEA-COMP:12418"/>
        <dbReference type="Rhea" id="RHEA-COMP:12419"/>
        <dbReference type="ChEBI" id="CHEBI:15378"/>
        <dbReference type="ChEBI" id="CHEBI:57856"/>
        <dbReference type="ChEBI" id="CHEBI:59789"/>
        <dbReference type="ChEBI" id="CHEBI:90615"/>
        <dbReference type="ChEBI" id="CHEBI:90616"/>
        <dbReference type="EC" id="2.1.1.72"/>
    </reaction>
</comment>
<dbReference type="Proteomes" id="UP000199079">
    <property type="component" value="Unassembled WGS sequence"/>
</dbReference>
<protein>
    <recommendedName>
        <fullName evidence="2">site-specific DNA-methyltransferase (adenine-specific)</fullName>
        <ecNumber evidence="2">2.1.1.72</ecNumber>
    </recommendedName>
</protein>
<dbReference type="PANTHER" id="PTHR30481">
    <property type="entry name" value="DNA ADENINE METHYLASE"/>
    <property type="match status" value="1"/>
</dbReference>
<name>A0A1H3HPH5_9EURY</name>
<dbReference type="RefSeq" id="WP_092731712.1">
    <property type="nucleotide sequence ID" value="NZ_FNPC01000003.1"/>
</dbReference>
<dbReference type="NCBIfam" id="TIGR00571">
    <property type="entry name" value="dam"/>
    <property type="match status" value="1"/>
</dbReference>
<gene>
    <name evidence="7" type="ORF">SAMN05216564_103344</name>
</gene>
<evidence type="ECO:0000256" key="2">
    <source>
        <dbReference type="ARBA" id="ARBA00011900"/>
    </source>
</evidence>
<evidence type="ECO:0000313" key="7">
    <source>
        <dbReference type="EMBL" id="SDY16688.1"/>
    </source>
</evidence>
<dbReference type="OrthoDB" id="372040at2157"/>
<dbReference type="GO" id="GO:1904047">
    <property type="term" value="F:S-adenosyl-L-methionine binding"/>
    <property type="evidence" value="ECO:0007669"/>
    <property type="project" value="TreeGrafter"/>
</dbReference>
<dbReference type="PRINTS" id="PR00505">
    <property type="entry name" value="D12N6MTFRASE"/>
</dbReference>
<evidence type="ECO:0000256" key="1">
    <source>
        <dbReference type="ARBA" id="ARBA00006594"/>
    </source>
</evidence>
<dbReference type="SUPFAM" id="SSF53335">
    <property type="entry name" value="S-adenosyl-L-methionine-dependent methyltransferases"/>
    <property type="match status" value="1"/>
</dbReference>
<sequence length="308" mass="34512">MAKPVLKWAGGKRQLLEAIYRRFPTDYDRYHEPFLGGGAVFFDLEPADATINDTNPRLVNFYEQVRDAPAALIDRLESFDDPEADPDPDLAFAEETPRGSTVDAYYYQQRARFNRRPYGESFDELEEAALLAYLNRTCYNGLYRENADGGFNVPIGRYADPDWVQADRIREASRVLQGATIHNRDFEYVREAAAPGDLVYVDPPYEPMSPTANFTDYSADGFDREDQERLIDLVTELADAGVSVVVSNSGVTADRYLEAGLDVDLEGATRAINSDASNRDEVDEIIATTVPDERRRGATQTGLGEFSE</sequence>
<dbReference type="Gene3D" id="1.10.1020.10">
    <property type="entry name" value="Adenine-specific Methyltransferase, Domain 2"/>
    <property type="match status" value="1"/>
</dbReference>
<dbReference type="GO" id="GO:0009307">
    <property type="term" value="P:DNA restriction-modification system"/>
    <property type="evidence" value="ECO:0007669"/>
    <property type="project" value="InterPro"/>
</dbReference>
<comment type="similarity">
    <text evidence="1">Belongs to the N(4)/N(6)-methyltransferase family.</text>
</comment>
<accession>A0A1H3HPH5</accession>
<dbReference type="Gene3D" id="3.40.50.150">
    <property type="entry name" value="Vaccinia Virus protein VP39"/>
    <property type="match status" value="1"/>
</dbReference>
<dbReference type="GO" id="GO:0043565">
    <property type="term" value="F:sequence-specific DNA binding"/>
    <property type="evidence" value="ECO:0007669"/>
    <property type="project" value="TreeGrafter"/>
</dbReference>
<reference evidence="8" key="1">
    <citation type="submission" date="2016-10" db="EMBL/GenBank/DDBJ databases">
        <authorList>
            <person name="Varghese N."/>
            <person name="Submissions S."/>
        </authorList>
    </citation>
    <scope>NUCLEOTIDE SEQUENCE [LARGE SCALE GENOMIC DNA]</scope>
    <source>
        <strain evidence="8">DC30,IBRC 10041,KCTC 4046</strain>
    </source>
</reference>
<evidence type="ECO:0000256" key="3">
    <source>
        <dbReference type="ARBA" id="ARBA00022603"/>
    </source>
</evidence>
<dbReference type="InterPro" id="IPR012263">
    <property type="entry name" value="M_m6A_EcoRV"/>
</dbReference>
<dbReference type="InterPro" id="IPR012327">
    <property type="entry name" value="MeTrfase_D12"/>
</dbReference>
<dbReference type="InterPro" id="IPR023095">
    <property type="entry name" value="Ade_MeTrfase_dom_2"/>
</dbReference>
<dbReference type="GO" id="GO:0009007">
    <property type="term" value="F:site-specific DNA-methyltransferase (adenine-specific) activity"/>
    <property type="evidence" value="ECO:0007669"/>
    <property type="project" value="UniProtKB-EC"/>
</dbReference>
<keyword evidence="3 7" id="KW-0489">Methyltransferase</keyword>
<dbReference type="InterPro" id="IPR029063">
    <property type="entry name" value="SAM-dependent_MTases_sf"/>
</dbReference>
<evidence type="ECO:0000256" key="5">
    <source>
        <dbReference type="ARBA" id="ARBA00022691"/>
    </source>
</evidence>
<dbReference type="InterPro" id="IPR002052">
    <property type="entry name" value="DNA_methylase_N6_adenine_CS"/>
</dbReference>
<evidence type="ECO:0000313" key="8">
    <source>
        <dbReference type="Proteomes" id="UP000199079"/>
    </source>
</evidence>
<dbReference type="Pfam" id="PF02086">
    <property type="entry name" value="MethyltransfD12"/>
    <property type="match status" value="1"/>
</dbReference>
<keyword evidence="4" id="KW-0808">Transferase</keyword>
<dbReference type="EMBL" id="FNPC01000003">
    <property type="protein sequence ID" value="SDY16688.1"/>
    <property type="molecule type" value="Genomic_DNA"/>
</dbReference>
<dbReference type="EC" id="2.1.1.72" evidence="2"/>
<dbReference type="GO" id="GO:0032259">
    <property type="term" value="P:methylation"/>
    <property type="evidence" value="ECO:0007669"/>
    <property type="project" value="UniProtKB-KW"/>
</dbReference>
<dbReference type="PROSITE" id="PS00092">
    <property type="entry name" value="N6_MTASE"/>
    <property type="match status" value="1"/>
</dbReference>
<dbReference type="GO" id="GO:0006298">
    <property type="term" value="P:mismatch repair"/>
    <property type="evidence" value="ECO:0007669"/>
    <property type="project" value="TreeGrafter"/>
</dbReference>
<evidence type="ECO:0000256" key="4">
    <source>
        <dbReference type="ARBA" id="ARBA00022679"/>
    </source>
</evidence>
<evidence type="ECO:0000256" key="6">
    <source>
        <dbReference type="ARBA" id="ARBA00047942"/>
    </source>
</evidence>
<dbReference type="AlphaFoldDB" id="A0A1H3HPH5"/>
<keyword evidence="5" id="KW-0949">S-adenosyl-L-methionine</keyword>
<dbReference type="PIRSF" id="PIRSF000398">
    <property type="entry name" value="M_m6A_EcoRV"/>
    <property type="match status" value="1"/>
</dbReference>
<proteinExistence type="inferred from homology"/>
<organism evidence="7 8">
    <name type="scientific">Halopenitus persicus</name>
    <dbReference type="NCBI Taxonomy" id="1048396"/>
    <lineage>
        <taxon>Archaea</taxon>
        <taxon>Methanobacteriati</taxon>
        <taxon>Methanobacteriota</taxon>
        <taxon>Stenosarchaea group</taxon>
        <taxon>Halobacteria</taxon>
        <taxon>Halobacteriales</taxon>
        <taxon>Haloferacaceae</taxon>
        <taxon>Halopenitus</taxon>
    </lineage>
</organism>
<keyword evidence="8" id="KW-1185">Reference proteome</keyword>
<dbReference type="PANTHER" id="PTHR30481:SF3">
    <property type="entry name" value="DNA ADENINE METHYLASE"/>
    <property type="match status" value="1"/>
</dbReference>